<dbReference type="PROSITE" id="PS51375">
    <property type="entry name" value="PPR"/>
    <property type="match status" value="6"/>
</dbReference>
<dbReference type="FunFam" id="1.25.40.10:FF:000090">
    <property type="entry name" value="Pentatricopeptide repeat-containing protein, chloroplastic"/>
    <property type="match status" value="1"/>
</dbReference>
<sequence length="942" mass="105510">MPRFQIYDGKSDPNLHVGLYLNSMALYTGNEPLLCKVFPSSFGEIVSDWFVTNKLQPLRVDALMALKICEDESLRAYAKRYGPVGERQVVKNVEILCVPTYTRIDESRLYVLVILSRRVLTSAIDDEASLADVLNGRNDIGSITSGCRETGITDVVAPDTIAIPFGYETTEKGVSKLQAPKAAIGIELKGLLKQYCHDGILSGRKLVMGSVFGASVVFGSIFLRPRVAYAMDGFDVWGDDHHFDLSNASDAEEDARNFLALARKLLLPVFLFLTVMMNWDHPIILATKIILILVGTKPSPFSVYLFIEAANVEQGNLDEARRLFDEMPERNEVSWTALISGFLRCGRVKESMWYFERNPFHNVVSWTAAISGFVQNGLNFDAMKLFQKMLESGIMPNDVTFTSVVRASANKGDFWLGMSVLGLIVKSGFEHNVSVSNSLVTLSLRLGEIDLAQRIFDRMEKRDVVSWTAIMDMYVEMGDLREARRIFDEMPERNEVTWSAMIARYSQSGNAEEAVELFHRMLQEGHTPNISCFPSIISALANLKALQAGMNIHGHVSKIGIEKYVFISSSFIDLYCRCGKTEDAQLVFDLVLKKNVVCWNSMVSGYSLNGQLEKAKKVFDLMPKKDNVSWNTMIAGYLENEQCDKVFEVFNQMLLSGETPNKSTFSSILCACANMASLEKGRNLHGKIFKFGLQYDVFVGTALTDMYAKSGDIESSKKVFNRMPEKNEISWTAMIQGLAENGFAEESLVLFEEMERTTSLIPNELILSAVLFACSHCGLVDKGLWYFNSMEKAHGIKPNSRHYTCLVDMLSRSGRLSEAEQLIASMPFEPDGNTWSALLSGCSTHMEERIAERTAKKLWELAEKKSGGYVLLSNIYASAGRWVDVSNTRNLMKEKGLRKSGGCSWVELRNQIHLFYSHDGKHSESAEIYGVLELLKSEMLAV</sequence>
<dbReference type="InterPro" id="IPR011990">
    <property type="entry name" value="TPR-like_helical_dom_sf"/>
</dbReference>
<feature type="repeat" description="PPR" evidence="2">
    <location>
        <begin position="626"/>
        <end position="660"/>
    </location>
</feature>
<dbReference type="NCBIfam" id="TIGR00756">
    <property type="entry name" value="PPR"/>
    <property type="match status" value="6"/>
</dbReference>
<keyword evidence="1" id="KW-0677">Repeat</keyword>
<feature type="repeat" description="PPR" evidence="2">
    <location>
        <begin position="595"/>
        <end position="625"/>
    </location>
</feature>
<feature type="repeat" description="PPR" evidence="2">
    <location>
        <begin position="463"/>
        <end position="493"/>
    </location>
</feature>
<dbReference type="Pfam" id="PF13041">
    <property type="entry name" value="PPR_2"/>
    <property type="match status" value="3"/>
</dbReference>
<organism evidence="3 4">
    <name type="scientific">Camellia sinensis</name>
    <name type="common">Tea plant</name>
    <name type="synonym">Thea sinensis</name>
    <dbReference type="NCBI Taxonomy" id="4442"/>
    <lineage>
        <taxon>Eukaryota</taxon>
        <taxon>Viridiplantae</taxon>
        <taxon>Streptophyta</taxon>
        <taxon>Embryophyta</taxon>
        <taxon>Tracheophyta</taxon>
        <taxon>Spermatophyta</taxon>
        <taxon>Magnoliopsida</taxon>
        <taxon>eudicotyledons</taxon>
        <taxon>Gunneridae</taxon>
        <taxon>Pentapetalae</taxon>
        <taxon>asterids</taxon>
        <taxon>Ericales</taxon>
        <taxon>Theaceae</taxon>
        <taxon>Camellia</taxon>
    </lineage>
</organism>
<dbReference type="AlphaFoldDB" id="A0A7J7ICP4"/>
<dbReference type="PANTHER" id="PTHR47926:SF419">
    <property type="entry name" value="(WILD MALAYSIAN BANANA) HYPOTHETICAL PROTEIN"/>
    <property type="match status" value="1"/>
</dbReference>
<dbReference type="GO" id="GO:0009451">
    <property type="term" value="P:RNA modification"/>
    <property type="evidence" value="ECO:0007669"/>
    <property type="project" value="InterPro"/>
</dbReference>
<evidence type="ECO:0000256" key="1">
    <source>
        <dbReference type="ARBA" id="ARBA00022737"/>
    </source>
</evidence>
<keyword evidence="4" id="KW-1185">Reference proteome</keyword>
<comment type="caution">
    <text evidence="3">The sequence shown here is derived from an EMBL/GenBank/DDBJ whole genome shotgun (WGS) entry which is preliminary data.</text>
</comment>
<proteinExistence type="predicted"/>
<feature type="repeat" description="PPR" evidence="2">
    <location>
        <begin position="727"/>
        <end position="757"/>
    </location>
</feature>
<feature type="repeat" description="PPR" evidence="2">
    <location>
        <begin position="362"/>
        <end position="396"/>
    </location>
</feature>
<protein>
    <submittedName>
        <fullName evidence="3">Uncharacterized protein</fullName>
    </submittedName>
</protein>
<name>A0A7J7ICP4_CAMSI</name>
<reference evidence="3 4" key="2">
    <citation type="submission" date="2020-07" db="EMBL/GenBank/DDBJ databases">
        <title>Genome assembly of wild tea tree DASZ reveals pedigree and selection history of tea varieties.</title>
        <authorList>
            <person name="Zhang W."/>
        </authorList>
    </citation>
    <scope>NUCLEOTIDE SEQUENCE [LARGE SCALE GENOMIC DNA]</scope>
    <source>
        <strain evidence="4">cv. G240</strain>
        <tissue evidence="3">Leaf</tissue>
    </source>
</reference>
<dbReference type="SUPFAM" id="SSF48452">
    <property type="entry name" value="TPR-like"/>
    <property type="match status" value="1"/>
</dbReference>
<dbReference type="GO" id="GO:0003723">
    <property type="term" value="F:RNA binding"/>
    <property type="evidence" value="ECO:0007669"/>
    <property type="project" value="InterPro"/>
</dbReference>
<dbReference type="FunFam" id="1.25.40.10:FF:000442">
    <property type="entry name" value="Pentatricopeptide repeat-containing protein At3g49710"/>
    <property type="match status" value="1"/>
</dbReference>
<dbReference type="Pfam" id="PF01535">
    <property type="entry name" value="PPR"/>
    <property type="match status" value="8"/>
</dbReference>
<gene>
    <name evidence="3" type="ORF">HYC85_003177</name>
</gene>
<feature type="repeat" description="PPR" evidence="2">
    <location>
        <begin position="494"/>
        <end position="528"/>
    </location>
</feature>
<dbReference type="Pfam" id="PF20431">
    <property type="entry name" value="E_motif"/>
    <property type="match status" value="1"/>
</dbReference>
<dbReference type="EMBL" id="JACBKZ010000001">
    <property type="protein sequence ID" value="KAF5961968.1"/>
    <property type="molecule type" value="Genomic_DNA"/>
</dbReference>
<accession>A0A7J7ICP4</accession>
<dbReference type="Proteomes" id="UP000593564">
    <property type="component" value="Unassembled WGS sequence"/>
</dbReference>
<dbReference type="InterPro" id="IPR046960">
    <property type="entry name" value="PPR_At4g14850-like_plant"/>
</dbReference>
<dbReference type="Gene3D" id="1.25.40.10">
    <property type="entry name" value="Tetratricopeptide repeat domain"/>
    <property type="match status" value="5"/>
</dbReference>
<dbReference type="InterPro" id="IPR002885">
    <property type="entry name" value="PPR_rpt"/>
</dbReference>
<evidence type="ECO:0000256" key="2">
    <source>
        <dbReference type="PROSITE-ProRule" id="PRU00708"/>
    </source>
</evidence>
<reference evidence="4" key="1">
    <citation type="journal article" date="2020" name="Nat. Commun.">
        <title>Genome assembly of wild tea tree DASZ reveals pedigree and selection history of tea varieties.</title>
        <authorList>
            <person name="Zhang W."/>
            <person name="Zhang Y."/>
            <person name="Qiu H."/>
            <person name="Guo Y."/>
            <person name="Wan H."/>
            <person name="Zhang X."/>
            <person name="Scossa F."/>
            <person name="Alseekh S."/>
            <person name="Zhang Q."/>
            <person name="Wang P."/>
            <person name="Xu L."/>
            <person name="Schmidt M.H."/>
            <person name="Jia X."/>
            <person name="Li D."/>
            <person name="Zhu A."/>
            <person name="Guo F."/>
            <person name="Chen W."/>
            <person name="Ni D."/>
            <person name="Usadel B."/>
            <person name="Fernie A.R."/>
            <person name="Wen W."/>
        </authorList>
    </citation>
    <scope>NUCLEOTIDE SEQUENCE [LARGE SCALE GENOMIC DNA]</scope>
    <source>
        <strain evidence="4">cv. G240</strain>
    </source>
</reference>
<dbReference type="PANTHER" id="PTHR47926">
    <property type="entry name" value="PENTATRICOPEPTIDE REPEAT-CONTAINING PROTEIN"/>
    <property type="match status" value="1"/>
</dbReference>
<evidence type="ECO:0000313" key="3">
    <source>
        <dbReference type="EMBL" id="KAF5961968.1"/>
    </source>
</evidence>
<dbReference type="Pfam" id="PF12854">
    <property type="entry name" value="PPR_1"/>
    <property type="match status" value="1"/>
</dbReference>
<evidence type="ECO:0000313" key="4">
    <source>
        <dbReference type="Proteomes" id="UP000593564"/>
    </source>
</evidence>
<dbReference type="InterPro" id="IPR046848">
    <property type="entry name" value="E_motif"/>
</dbReference>